<evidence type="ECO:0000313" key="2">
    <source>
        <dbReference type="EMBL" id="MCQ8895595.1"/>
    </source>
</evidence>
<dbReference type="InterPro" id="IPR017208">
    <property type="entry name" value="UCP037442_abhydr"/>
</dbReference>
<feature type="domain" description="Serine aminopeptidase S33" evidence="1">
    <location>
        <begin position="33"/>
        <end position="247"/>
    </location>
</feature>
<dbReference type="RefSeq" id="WP_256763283.1">
    <property type="nucleotide sequence ID" value="NZ_JANIGO010000001.1"/>
</dbReference>
<organism evidence="2 3">
    <name type="scientific">Limnobacter humi</name>
    <dbReference type="NCBI Taxonomy" id="1778671"/>
    <lineage>
        <taxon>Bacteria</taxon>
        <taxon>Pseudomonadati</taxon>
        <taxon>Pseudomonadota</taxon>
        <taxon>Betaproteobacteria</taxon>
        <taxon>Burkholderiales</taxon>
        <taxon>Burkholderiaceae</taxon>
        <taxon>Limnobacter</taxon>
    </lineage>
</organism>
<dbReference type="InterPro" id="IPR022742">
    <property type="entry name" value="Hydrolase_4"/>
</dbReference>
<dbReference type="SUPFAM" id="SSF53474">
    <property type="entry name" value="alpha/beta-Hydrolases"/>
    <property type="match status" value="1"/>
</dbReference>
<dbReference type="GO" id="GO:0016787">
    <property type="term" value="F:hydrolase activity"/>
    <property type="evidence" value="ECO:0007669"/>
    <property type="project" value="UniProtKB-KW"/>
</dbReference>
<protein>
    <submittedName>
        <fullName evidence="2">Alpha/beta fold hydrolase</fullName>
    </submittedName>
</protein>
<evidence type="ECO:0000313" key="3">
    <source>
        <dbReference type="Proteomes" id="UP001204142"/>
    </source>
</evidence>
<dbReference type="PIRSF" id="PIRSF037442">
    <property type="entry name" value="UCP037442_abhydr"/>
    <property type="match status" value="1"/>
</dbReference>
<dbReference type="EMBL" id="JANIGO010000001">
    <property type="protein sequence ID" value="MCQ8895595.1"/>
    <property type="molecule type" value="Genomic_DNA"/>
</dbReference>
<proteinExistence type="predicted"/>
<keyword evidence="2" id="KW-0378">Hydrolase</keyword>
<evidence type="ECO:0000259" key="1">
    <source>
        <dbReference type="Pfam" id="PF12146"/>
    </source>
</evidence>
<dbReference type="InterPro" id="IPR029058">
    <property type="entry name" value="AB_hydrolase_fold"/>
</dbReference>
<comment type="caution">
    <text evidence="2">The sequence shown here is derived from an EMBL/GenBank/DDBJ whole genome shotgun (WGS) entry which is preliminary data.</text>
</comment>
<keyword evidence="3" id="KW-1185">Reference proteome</keyword>
<name>A0ABT1WDM2_9BURK</name>
<dbReference type="Proteomes" id="UP001204142">
    <property type="component" value="Unassembled WGS sequence"/>
</dbReference>
<dbReference type="Pfam" id="PF12146">
    <property type="entry name" value="Hydrolase_4"/>
    <property type="match status" value="1"/>
</dbReference>
<dbReference type="Gene3D" id="3.40.50.1820">
    <property type="entry name" value="alpha/beta hydrolase"/>
    <property type="match status" value="1"/>
</dbReference>
<gene>
    <name evidence="2" type="ORF">NQT62_03950</name>
</gene>
<sequence length="288" mass="32763">MNAHFQAHIAQAQTVSAPDGYALQVNRFSPQQPAKATVVISAAMGAPQSFYHPFASWLSRQGFEVYCFDYRGMEKGTNNVKTVDTDITTWMLQDANSVLKHAKAQAAGRLIWLGHSLGCQIVGTMPDRHLIDQMAGIATGTGYWLHADWALKSKAWLLWLVMVPTLTPLFGYFPGNTVNMVADLPARVAYQWRRWCLNRYYLAGVEGEAIRAQYQAMRLPFKVLSFTDDELMSARNTEDIFEMYPQNRIEHRRLDPAELKLKRIGHFGFFRKSMEQAVWPLALSLLEE</sequence>
<reference evidence="2 3" key="1">
    <citation type="submission" date="2022-07" db="EMBL/GenBank/DDBJ databases">
        <authorList>
            <person name="Xamxidin M."/>
            <person name="Wu M."/>
        </authorList>
    </citation>
    <scope>NUCLEOTIDE SEQUENCE [LARGE SCALE GENOMIC DNA]</scope>
    <source>
        <strain evidence="2 3">NBRC 111650</strain>
    </source>
</reference>
<accession>A0ABT1WDM2</accession>